<reference evidence="3" key="1">
    <citation type="journal article" date="2019" name="Int. J. Syst. Evol. Microbiol.">
        <title>The Global Catalogue of Microorganisms (GCM) 10K type strain sequencing project: providing services to taxonomists for standard genome sequencing and annotation.</title>
        <authorList>
            <consortium name="The Broad Institute Genomics Platform"/>
            <consortium name="The Broad Institute Genome Sequencing Center for Infectious Disease"/>
            <person name="Wu L."/>
            <person name="Ma J."/>
        </authorList>
    </citation>
    <scope>NUCLEOTIDE SEQUENCE [LARGE SCALE GENOMIC DNA]</scope>
    <source>
        <strain evidence="3">CCUG 70865</strain>
    </source>
</reference>
<sequence>MKKTILLIAITFLSICSFAQTQTMKNYDFNKGGYYILGLYSENNKNALRDSIGEFYTDDIKVLNQFKKVWTFNKPSKKYSCGYHYDIFICKKGQILESYAINLECKVIVTDKGYFYFDTNKLREFYGKLKKPIRQNKIFETVTEGRLYREKMIADEKLIMTPNPNWLEFEGSFRFTYNCKKGTKDCLDEDNKIYNSIVSRVKKQFPHEKFKMKNVGGSWTEIEIEITCNKTLSDQFNFKDLERNEYFGKWEPFKVKLDSYWIK</sequence>
<protein>
    <recommendedName>
        <fullName evidence="4">GLPGLI family protein</fullName>
    </recommendedName>
</protein>
<dbReference type="Proteomes" id="UP001597138">
    <property type="component" value="Unassembled WGS sequence"/>
</dbReference>
<proteinExistence type="predicted"/>
<comment type="caution">
    <text evidence="2">The sequence shown here is derived from an EMBL/GenBank/DDBJ whole genome shotgun (WGS) entry which is preliminary data.</text>
</comment>
<feature type="chain" id="PRO_5046400924" description="GLPGLI family protein" evidence="1">
    <location>
        <begin position="20"/>
        <end position="263"/>
    </location>
</feature>
<evidence type="ECO:0008006" key="4">
    <source>
        <dbReference type="Google" id="ProtNLM"/>
    </source>
</evidence>
<keyword evidence="1" id="KW-0732">Signal</keyword>
<gene>
    <name evidence="2" type="ORF">ACFSC2_24005</name>
</gene>
<keyword evidence="3" id="KW-1185">Reference proteome</keyword>
<organism evidence="2 3">
    <name type="scientific">Flavobacterium artemisiae</name>
    <dbReference type="NCBI Taxonomy" id="2126556"/>
    <lineage>
        <taxon>Bacteria</taxon>
        <taxon>Pseudomonadati</taxon>
        <taxon>Bacteroidota</taxon>
        <taxon>Flavobacteriia</taxon>
        <taxon>Flavobacteriales</taxon>
        <taxon>Flavobacteriaceae</taxon>
        <taxon>Flavobacterium</taxon>
    </lineage>
</organism>
<evidence type="ECO:0000313" key="3">
    <source>
        <dbReference type="Proteomes" id="UP001597138"/>
    </source>
</evidence>
<dbReference type="EMBL" id="JBHUDZ010000018">
    <property type="protein sequence ID" value="MFD1605823.1"/>
    <property type="molecule type" value="Genomic_DNA"/>
</dbReference>
<name>A0ABW4HKE8_9FLAO</name>
<feature type="signal peptide" evidence="1">
    <location>
        <begin position="1"/>
        <end position="19"/>
    </location>
</feature>
<evidence type="ECO:0000256" key="1">
    <source>
        <dbReference type="SAM" id="SignalP"/>
    </source>
</evidence>
<evidence type="ECO:0000313" key="2">
    <source>
        <dbReference type="EMBL" id="MFD1605823.1"/>
    </source>
</evidence>
<accession>A0ABW4HKE8</accession>